<reference evidence="1 2" key="1">
    <citation type="submission" date="2019-03" db="EMBL/GenBank/DDBJ databases">
        <title>Diverse conjugative elements silence natural transformation in Legionella species.</title>
        <authorList>
            <person name="Durieux I."/>
            <person name="Ginevra C."/>
            <person name="Attaiech L."/>
            <person name="Picq K."/>
            <person name="Juan P.A."/>
            <person name="Jarraud S."/>
            <person name="Charpentier X."/>
        </authorList>
    </citation>
    <scope>NUCLEOTIDE SEQUENCE [LARGE SCALE GENOMIC DNA]</scope>
    <source>
        <strain evidence="1 2">HL-0427-4011</strain>
    </source>
</reference>
<dbReference type="AlphaFoldDB" id="A0AAX1EJZ9"/>
<protein>
    <submittedName>
        <fullName evidence="1">DUF1460 domain-containing protein</fullName>
    </submittedName>
</protein>
<evidence type="ECO:0000313" key="2">
    <source>
        <dbReference type="Proteomes" id="UP000295517"/>
    </source>
</evidence>
<dbReference type="SUPFAM" id="SSF54001">
    <property type="entry name" value="Cysteine proteinases"/>
    <property type="match status" value="1"/>
</dbReference>
<dbReference type="EMBL" id="CP038254">
    <property type="protein sequence ID" value="QBR85387.1"/>
    <property type="molecule type" value="Genomic_DNA"/>
</dbReference>
<organism evidence="1 2">
    <name type="scientific">Legionella israelensis</name>
    <dbReference type="NCBI Taxonomy" id="454"/>
    <lineage>
        <taxon>Bacteria</taxon>
        <taxon>Pseudomonadati</taxon>
        <taxon>Pseudomonadota</taxon>
        <taxon>Gammaproteobacteria</taxon>
        <taxon>Legionellales</taxon>
        <taxon>Legionellaceae</taxon>
        <taxon>Legionella</taxon>
    </lineage>
</organism>
<proteinExistence type="predicted"/>
<evidence type="ECO:0000313" key="1">
    <source>
        <dbReference type="EMBL" id="QBR85387.1"/>
    </source>
</evidence>
<dbReference type="Proteomes" id="UP000295517">
    <property type="component" value="Chromosome"/>
</dbReference>
<dbReference type="Gene3D" id="1.10.287.520">
    <property type="entry name" value="Helix hairpin bin"/>
    <property type="match status" value="1"/>
</dbReference>
<name>A0AAX1EJZ9_9GAMM</name>
<dbReference type="Gene3D" id="1.10.3670.10">
    <property type="entry name" value="Putative xylanase like domain"/>
    <property type="match status" value="1"/>
</dbReference>
<accession>A0AAX1EJZ9</accession>
<dbReference type="Pfam" id="PF07313">
    <property type="entry name" value="AmiA-like"/>
    <property type="match status" value="1"/>
</dbReference>
<dbReference type="InterPro" id="IPR010846">
    <property type="entry name" value="AmiA-like"/>
</dbReference>
<sequence length="329" mass="38030">MVIARGFLIIFAVILFSSQIFAKTSPQIEQQANKAIEQLYHSLDGLYKTTMPERIEWISAQFKNKPYLLGALGEGYTARFDQFPRYRTDAFDCATYVTTVMAIALANNTKTFEQCLKQVRYKNGRRSYIHRNHFTSLDWNVNNQSQGFLQDITLTIKNHQDKPIAQIAKAVINKPAWYQYKTTVHIRLHPEHQQEQQNRLEELKTKGQSLEIREAKIPYLPLNELFNNKKEANHYIFKQIPHGAIIEIIRPNWDLREKIGTCLNVSHIGFAIWSNGILYYREASSTEGKVIDIPLISYLKNTLDSPTIKGINVQVIKPQTPFEGQCKIN</sequence>
<gene>
    <name evidence="1" type="ORF">E3983_09745</name>
</gene>
<dbReference type="Gene3D" id="2.30.260.10">
    <property type="entry name" value="putative xylanase like domain"/>
    <property type="match status" value="1"/>
</dbReference>
<dbReference type="InterPro" id="IPR038765">
    <property type="entry name" value="Papain-like_cys_pep_sf"/>
</dbReference>